<dbReference type="InterPro" id="IPR012349">
    <property type="entry name" value="Split_barrel_FMN-bd"/>
</dbReference>
<dbReference type="NCBIfam" id="TIGR03618">
    <property type="entry name" value="Rv1155_F420"/>
    <property type="match status" value="1"/>
</dbReference>
<reference evidence="3 4" key="1">
    <citation type="submission" date="2020-08" db="EMBL/GenBank/DDBJ databases">
        <title>Genomic Encyclopedia of Type Strains, Phase IV (KMG-IV): sequencing the most valuable type-strain genomes for metagenomic binning, comparative biology and taxonomic classification.</title>
        <authorList>
            <person name="Goeker M."/>
        </authorList>
    </citation>
    <scope>NUCLEOTIDE SEQUENCE [LARGE SCALE GENOMIC DNA]</scope>
    <source>
        <strain evidence="3 4">DSM 44197</strain>
    </source>
</reference>
<proteinExistence type="predicted"/>
<dbReference type="GO" id="GO:0005829">
    <property type="term" value="C:cytosol"/>
    <property type="evidence" value="ECO:0007669"/>
    <property type="project" value="TreeGrafter"/>
</dbReference>
<dbReference type="InterPro" id="IPR011576">
    <property type="entry name" value="Pyridox_Oxase_N"/>
</dbReference>
<evidence type="ECO:0000256" key="1">
    <source>
        <dbReference type="ARBA" id="ARBA00023002"/>
    </source>
</evidence>
<evidence type="ECO:0000313" key="3">
    <source>
        <dbReference type="EMBL" id="MBA8953458.1"/>
    </source>
</evidence>
<dbReference type="InterPro" id="IPR019920">
    <property type="entry name" value="F420-binding_dom_put"/>
</dbReference>
<dbReference type="Gene3D" id="2.30.110.10">
    <property type="entry name" value="Electron Transport, Fmn-binding Protein, Chain A"/>
    <property type="match status" value="1"/>
</dbReference>
<name>A0A7W3QNW0_ACTNM</name>
<sequence>MTSAPTIEPDPRLVRVLDAPVFATVATINPDGTPQQSVVWIGRDGSDLLFVAAADSRKHKNLSRDPRVSVLVNPPEAPYTSAVLKGVATLEPTGGRRLLDRLSFKYHGRGYRDAHPESAADLGELVTVRVTVNKIVSNV</sequence>
<dbReference type="GO" id="GO:0016627">
    <property type="term" value="F:oxidoreductase activity, acting on the CH-CH group of donors"/>
    <property type="evidence" value="ECO:0007669"/>
    <property type="project" value="TreeGrafter"/>
</dbReference>
<keyword evidence="1" id="KW-0560">Oxidoreductase</keyword>
<keyword evidence="4" id="KW-1185">Reference proteome</keyword>
<dbReference type="EMBL" id="JACJIA010000006">
    <property type="protein sequence ID" value="MBA8953458.1"/>
    <property type="molecule type" value="Genomic_DNA"/>
</dbReference>
<comment type="caution">
    <text evidence="3">The sequence shown here is derived from an EMBL/GenBank/DDBJ whole genome shotgun (WGS) entry which is preliminary data.</text>
</comment>
<dbReference type="AlphaFoldDB" id="A0A7W3QNW0"/>
<feature type="domain" description="Pyridoxamine 5'-phosphate oxidase N-terminal" evidence="2">
    <location>
        <begin position="12"/>
        <end position="133"/>
    </location>
</feature>
<evidence type="ECO:0000313" key="4">
    <source>
        <dbReference type="Proteomes" id="UP000572680"/>
    </source>
</evidence>
<dbReference type="PANTHER" id="PTHR35176:SF6">
    <property type="entry name" value="HEME OXYGENASE HI_0854-RELATED"/>
    <property type="match status" value="1"/>
</dbReference>
<evidence type="ECO:0000259" key="2">
    <source>
        <dbReference type="Pfam" id="PF01243"/>
    </source>
</evidence>
<dbReference type="RefSeq" id="WP_182845602.1">
    <property type="nucleotide sequence ID" value="NZ_BAAALP010000001.1"/>
</dbReference>
<dbReference type="GO" id="GO:0070967">
    <property type="term" value="F:coenzyme F420 binding"/>
    <property type="evidence" value="ECO:0007669"/>
    <property type="project" value="TreeGrafter"/>
</dbReference>
<dbReference type="InterPro" id="IPR052019">
    <property type="entry name" value="F420H2_bilvrd_red/Heme_oxyg"/>
</dbReference>
<protein>
    <submittedName>
        <fullName evidence="3">PPOX class probable F420-dependent enzyme</fullName>
    </submittedName>
</protein>
<gene>
    <name evidence="3" type="ORF">HNR61_005108</name>
</gene>
<dbReference type="Proteomes" id="UP000572680">
    <property type="component" value="Unassembled WGS sequence"/>
</dbReference>
<organism evidence="3 4">
    <name type="scientific">Actinomadura namibiensis</name>
    <dbReference type="NCBI Taxonomy" id="182080"/>
    <lineage>
        <taxon>Bacteria</taxon>
        <taxon>Bacillati</taxon>
        <taxon>Actinomycetota</taxon>
        <taxon>Actinomycetes</taxon>
        <taxon>Streptosporangiales</taxon>
        <taxon>Thermomonosporaceae</taxon>
        <taxon>Actinomadura</taxon>
    </lineage>
</organism>
<accession>A0A7W3QNW0</accession>
<dbReference type="SUPFAM" id="SSF50475">
    <property type="entry name" value="FMN-binding split barrel"/>
    <property type="match status" value="1"/>
</dbReference>
<dbReference type="PANTHER" id="PTHR35176">
    <property type="entry name" value="HEME OXYGENASE HI_0854-RELATED"/>
    <property type="match status" value="1"/>
</dbReference>
<dbReference type="Pfam" id="PF01243">
    <property type="entry name" value="PNPOx_N"/>
    <property type="match status" value="1"/>
</dbReference>